<dbReference type="EMBL" id="UINC01001371">
    <property type="protein sequence ID" value="SUZ78892.1"/>
    <property type="molecule type" value="Genomic_DNA"/>
</dbReference>
<sequence>MLDVSFDVDTVRVLLHIVAVCVWVGGQIVVGALVPAVRRTHPEALPSIAKAFGRIAWPFFGLAVFTGIWNMVSLPDTSAGWNALLGIKMLLVAISGAGAWLHQTTDRASVRGASAGLALLTSLAALVMGVMLSG</sequence>
<evidence type="ECO:0008006" key="3">
    <source>
        <dbReference type="Google" id="ProtNLM"/>
    </source>
</evidence>
<name>A0A381QHS8_9ZZZZ</name>
<feature type="transmembrane region" description="Helical" evidence="1">
    <location>
        <begin position="13"/>
        <end position="34"/>
    </location>
</feature>
<proteinExistence type="predicted"/>
<feature type="transmembrane region" description="Helical" evidence="1">
    <location>
        <begin position="113"/>
        <end position="132"/>
    </location>
</feature>
<organism evidence="2">
    <name type="scientific">marine metagenome</name>
    <dbReference type="NCBI Taxonomy" id="408172"/>
    <lineage>
        <taxon>unclassified sequences</taxon>
        <taxon>metagenomes</taxon>
        <taxon>ecological metagenomes</taxon>
    </lineage>
</organism>
<feature type="transmembrane region" description="Helical" evidence="1">
    <location>
        <begin position="55"/>
        <end position="73"/>
    </location>
</feature>
<dbReference type="AlphaFoldDB" id="A0A381QHS8"/>
<evidence type="ECO:0000256" key="1">
    <source>
        <dbReference type="SAM" id="Phobius"/>
    </source>
</evidence>
<gene>
    <name evidence="2" type="ORF">METZ01_LOCUS31746</name>
</gene>
<reference evidence="2" key="1">
    <citation type="submission" date="2018-05" db="EMBL/GenBank/DDBJ databases">
        <authorList>
            <person name="Lanie J.A."/>
            <person name="Ng W.-L."/>
            <person name="Kazmierczak K.M."/>
            <person name="Andrzejewski T.M."/>
            <person name="Davidsen T.M."/>
            <person name="Wayne K.J."/>
            <person name="Tettelin H."/>
            <person name="Glass J.I."/>
            <person name="Rusch D."/>
            <person name="Podicherti R."/>
            <person name="Tsui H.-C.T."/>
            <person name="Winkler M.E."/>
        </authorList>
    </citation>
    <scope>NUCLEOTIDE SEQUENCE</scope>
</reference>
<keyword evidence="1" id="KW-1133">Transmembrane helix</keyword>
<keyword evidence="1" id="KW-0812">Transmembrane</keyword>
<evidence type="ECO:0000313" key="2">
    <source>
        <dbReference type="EMBL" id="SUZ78892.1"/>
    </source>
</evidence>
<protein>
    <recommendedName>
        <fullName evidence="3">Copper resistance protein D domain-containing protein</fullName>
    </recommendedName>
</protein>
<keyword evidence="1" id="KW-0472">Membrane</keyword>
<feature type="transmembrane region" description="Helical" evidence="1">
    <location>
        <begin position="79"/>
        <end position="101"/>
    </location>
</feature>
<accession>A0A381QHS8</accession>